<organism evidence="2 3">
    <name type="scientific">Flavobacterium collinsii</name>
    <dbReference type="NCBI Taxonomy" id="1114861"/>
    <lineage>
        <taxon>Bacteria</taxon>
        <taxon>Pseudomonadati</taxon>
        <taxon>Bacteroidota</taxon>
        <taxon>Flavobacteriia</taxon>
        <taxon>Flavobacteriales</taxon>
        <taxon>Flavobacteriaceae</taxon>
        <taxon>Flavobacterium</taxon>
    </lineage>
</organism>
<sequence>MTLKTKKWFYFNLIFVSGGLGGFLIGHMIKNGFSIGMAFTVAGLLMTTLASYIQWKYIVKTLTSQK</sequence>
<feature type="transmembrane region" description="Helical" evidence="1">
    <location>
        <begin position="9"/>
        <end position="29"/>
    </location>
</feature>
<keyword evidence="1" id="KW-0812">Transmembrane</keyword>
<keyword evidence="3" id="KW-1185">Reference proteome</keyword>
<reference evidence="2 3" key="1">
    <citation type="submission" date="2020-02" db="EMBL/GenBank/DDBJ databases">
        <authorList>
            <person name="Criscuolo A."/>
        </authorList>
    </citation>
    <scope>NUCLEOTIDE SEQUENCE [LARGE SCALE GENOMIC DNA]</scope>
    <source>
        <strain evidence="2">CECT7796</strain>
    </source>
</reference>
<feature type="transmembrane region" description="Helical" evidence="1">
    <location>
        <begin position="35"/>
        <end position="55"/>
    </location>
</feature>
<evidence type="ECO:0000256" key="1">
    <source>
        <dbReference type="SAM" id="Phobius"/>
    </source>
</evidence>
<evidence type="ECO:0000313" key="2">
    <source>
        <dbReference type="EMBL" id="CAA9198800.1"/>
    </source>
</evidence>
<keyword evidence="1" id="KW-1133">Transmembrane helix</keyword>
<gene>
    <name evidence="2" type="ORF">FLACOL7796_02365</name>
</gene>
<keyword evidence="1" id="KW-0472">Membrane</keyword>
<proteinExistence type="predicted"/>
<dbReference type="RefSeq" id="WP_173966325.1">
    <property type="nucleotide sequence ID" value="NZ_CADCST010000084.1"/>
</dbReference>
<dbReference type="Proteomes" id="UP000474567">
    <property type="component" value="Unassembled WGS sequence"/>
</dbReference>
<evidence type="ECO:0000313" key="3">
    <source>
        <dbReference type="Proteomes" id="UP000474567"/>
    </source>
</evidence>
<comment type="caution">
    <text evidence="2">The sequence shown here is derived from an EMBL/GenBank/DDBJ whole genome shotgun (WGS) entry which is preliminary data.</text>
</comment>
<protein>
    <submittedName>
        <fullName evidence="2">Uncharacterized protein</fullName>
    </submittedName>
</protein>
<dbReference type="EMBL" id="CADCST010000084">
    <property type="protein sequence ID" value="CAA9198800.1"/>
    <property type="molecule type" value="Genomic_DNA"/>
</dbReference>
<accession>A0ABN7EJN0</accession>
<name>A0ABN7EJN0_9FLAO</name>